<gene>
    <name evidence="4" type="ORF">OG350_23050</name>
</gene>
<protein>
    <submittedName>
        <fullName evidence="4">Polysaccharide deacetylase family protein</fullName>
    </submittedName>
</protein>
<name>A0ABZ1KR07_STRAH</name>
<dbReference type="PROSITE" id="PS51677">
    <property type="entry name" value="NODB"/>
    <property type="match status" value="1"/>
</dbReference>
<reference evidence="4 5" key="1">
    <citation type="submission" date="2022-10" db="EMBL/GenBank/DDBJ databases">
        <title>The complete genomes of actinobacterial strains from the NBC collection.</title>
        <authorList>
            <person name="Joergensen T.S."/>
            <person name="Alvarez Arevalo M."/>
            <person name="Sterndorff E.B."/>
            <person name="Faurdal D."/>
            <person name="Vuksanovic O."/>
            <person name="Mourched A.-S."/>
            <person name="Charusanti P."/>
            <person name="Shaw S."/>
            <person name="Blin K."/>
            <person name="Weber T."/>
        </authorList>
    </citation>
    <scope>NUCLEOTIDE SEQUENCE [LARGE SCALE GENOMIC DNA]</scope>
    <source>
        <strain evidence="4 5">NBC_00156</strain>
    </source>
</reference>
<dbReference type="PANTHER" id="PTHR10587:SF134">
    <property type="entry name" value="SECRETED PROTEIN"/>
    <property type="match status" value="1"/>
</dbReference>
<dbReference type="SUPFAM" id="SSF88713">
    <property type="entry name" value="Glycoside hydrolase/deacetylase"/>
    <property type="match status" value="1"/>
</dbReference>
<feature type="region of interest" description="Disordered" evidence="1">
    <location>
        <begin position="33"/>
        <end position="107"/>
    </location>
</feature>
<dbReference type="PANTHER" id="PTHR10587">
    <property type="entry name" value="GLYCOSYL TRANSFERASE-RELATED"/>
    <property type="match status" value="1"/>
</dbReference>
<evidence type="ECO:0000313" key="5">
    <source>
        <dbReference type="Proteomes" id="UP001622557"/>
    </source>
</evidence>
<accession>A0ABZ1KR07</accession>
<dbReference type="Pfam" id="PF01522">
    <property type="entry name" value="Polysacc_deac_1"/>
    <property type="match status" value="1"/>
</dbReference>
<feature type="compositionally biased region" description="Low complexity" evidence="1">
    <location>
        <begin position="72"/>
        <end position="83"/>
    </location>
</feature>
<dbReference type="RefSeq" id="WP_405449434.1">
    <property type="nucleotide sequence ID" value="NZ_CP108164.1"/>
</dbReference>
<dbReference type="CDD" id="cd10917">
    <property type="entry name" value="CE4_NodB_like_6s_7s"/>
    <property type="match status" value="1"/>
</dbReference>
<dbReference type="InterPro" id="IPR002509">
    <property type="entry name" value="NODB_dom"/>
</dbReference>
<dbReference type="Gene3D" id="3.20.20.370">
    <property type="entry name" value="Glycoside hydrolase/deacetylase"/>
    <property type="match status" value="1"/>
</dbReference>
<keyword evidence="5" id="KW-1185">Reference proteome</keyword>
<sequence length="288" mass="30977">MRRLRGPAAVLAPALLLTGCAQSVDPIERLGKKAAEGVRPHATAPGRDYRHWGLTRPLARPPAPPDRPPALSPSSPARPSALSPAPPARPLAGHPAAPAPPPPVIDHVPTRDPVVFLTYDDGAERDPRFVDMVRELRLPVTLFLTDSIAAPGYRHFARLRALGAGIGNHTLDHRAPAGLPYAGQRAEICGQQDRLRARLGVRPRLFRPPYGSYDPTTLRAAADCGISAVVLWRTALTPAGLTRGLGPGDIVLVDPDESTDVPLRERTVRVLRAAQERGLTVGRLEDYL</sequence>
<evidence type="ECO:0000259" key="3">
    <source>
        <dbReference type="PROSITE" id="PS51677"/>
    </source>
</evidence>
<dbReference type="InterPro" id="IPR050248">
    <property type="entry name" value="Polysacc_deacetylase_ArnD"/>
</dbReference>
<dbReference type="GeneID" id="97283364"/>
<feature type="domain" description="NodB homology" evidence="3">
    <location>
        <begin position="113"/>
        <end position="288"/>
    </location>
</feature>
<organism evidence="4 5">
    <name type="scientific">Streptomyces achromogenes</name>
    <dbReference type="NCBI Taxonomy" id="67255"/>
    <lineage>
        <taxon>Bacteria</taxon>
        <taxon>Bacillati</taxon>
        <taxon>Actinomycetota</taxon>
        <taxon>Actinomycetes</taxon>
        <taxon>Kitasatosporales</taxon>
        <taxon>Streptomycetaceae</taxon>
        <taxon>Streptomyces</taxon>
    </lineage>
</organism>
<evidence type="ECO:0000313" key="4">
    <source>
        <dbReference type="EMBL" id="WTQ82999.1"/>
    </source>
</evidence>
<dbReference type="InterPro" id="IPR011330">
    <property type="entry name" value="Glyco_hydro/deAcase_b/a-brl"/>
</dbReference>
<dbReference type="PROSITE" id="PS51257">
    <property type="entry name" value="PROKAR_LIPOPROTEIN"/>
    <property type="match status" value="1"/>
</dbReference>
<dbReference type="EMBL" id="CP108164">
    <property type="protein sequence ID" value="WTQ82999.1"/>
    <property type="molecule type" value="Genomic_DNA"/>
</dbReference>
<feature type="signal peptide" evidence="2">
    <location>
        <begin position="1"/>
        <end position="23"/>
    </location>
</feature>
<evidence type="ECO:0000256" key="2">
    <source>
        <dbReference type="SAM" id="SignalP"/>
    </source>
</evidence>
<feature type="chain" id="PRO_5046056297" evidence="2">
    <location>
        <begin position="24"/>
        <end position="288"/>
    </location>
</feature>
<keyword evidence="2" id="KW-0732">Signal</keyword>
<dbReference type="Proteomes" id="UP001622557">
    <property type="component" value="Chromosome"/>
</dbReference>
<proteinExistence type="predicted"/>
<feature type="compositionally biased region" description="Pro residues" evidence="1">
    <location>
        <begin position="59"/>
        <end position="71"/>
    </location>
</feature>
<evidence type="ECO:0000256" key="1">
    <source>
        <dbReference type="SAM" id="MobiDB-lite"/>
    </source>
</evidence>